<comment type="caution">
    <text evidence="2">The sequence shown here is derived from an EMBL/GenBank/DDBJ whole genome shotgun (WGS) entry which is preliminary data.</text>
</comment>
<gene>
    <name evidence="2" type="ORF">PIB30_075933</name>
</gene>
<evidence type="ECO:0000313" key="3">
    <source>
        <dbReference type="Proteomes" id="UP001341840"/>
    </source>
</evidence>
<organism evidence="2 3">
    <name type="scientific">Stylosanthes scabra</name>
    <dbReference type="NCBI Taxonomy" id="79078"/>
    <lineage>
        <taxon>Eukaryota</taxon>
        <taxon>Viridiplantae</taxon>
        <taxon>Streptophyta</taxon>
        <taxon>Embryophyta</taxon>
        <taxon>Tracheophyta</taxon>
        <taxon>Spermatophyta</taxon>
        <taxon>Magnoliopsida</taxon>
        <taxon>eudicotyledons</taxon>
        <taxon>Gunneridae</taxon>
        <taxon>Pentapetalae</taxon>
        <taxon>rosids</taxon>
        <taxon>fabids</taxon>
        <taxon>Fabales</taxon>
        <taxon>Fabaceae</taxon>
        <taxon>Papilionoideae</taxon>
        <taxon>50 kb inversion clade</taxon>
        <taxon>dalbergioids sensu lato</taxon>
        <taxon>Dalbergieae</taxon>
        <taxon>Pterocarpus clade</taxon>
        <taxon>Stylosanthes</taxon>
    </lineage>
</organism>
<evidence type="ECO:0000313" key="2">
    <source>
        <dbReference type="EMBL" id="MED6199434.1"/>
    </source>
</evidence>
<keyword evidence="3" id="KW-1185">Reference proteome</keyword>
<feature type="region of interest" description="Disordered" evidence="1">
    <location>
        <begin position="104"/>
        <end position="133"/>
    </location>
</feature>
<proteinExistence type="predicted"/>
<evidence type="ECO:0000256" key="1">
    <source>
        <dbReference type="SAM" id="MobiDB-lite"/>
    </source>
</evidence>
<dbReference type="EMBL" id="JASCZI010212430">
    <property type="protein sequence ID" value="MED6199434.1"/>
    <property type="molecule type" value="Genomic_DNA"/>
</dbReference>
<sequence length="133" mass="14793">MEDLNNSNILLESSSEDLRVATADLSKHKKDVVKYGAALLKVKPLVDMGAVKEQEARLLEETQRLHVEELEKELLVAKQTLSSTMAGLAKIKASNRIKQFEMRCSHQGHGRGRNQTQAGSRSVLQVEQTPGRD</sequence>
<dbReference type="Proteomes" id="UP001341840">
    <property type="component" value="Unassembled WGS sequence"/>
</dbReference>
<protein>
    <submittedName>
        <fullName evidence="2">Uncharacterized protein</fullName>
    </submittedName>
</protein>
<reference evidence="2 3" key="1">
    <citation type="journal article" date="2023" name="Plants (Basel)">
        <title>Bridging the Gap: Combining Genomics and Transcriptomics Approaches to Understand Stylosanthes scabra, an Orphan Legume from the Brazilian Caatinga.</title>
        <authorList>
            <person name="Ferreira-Neto J.R.C."/>
            <person name="da Silva M.D."/>
            <person name="Binneck E."/>
            <person name="de Melo N.F."/>
            <person name="da Silva R.H."/>
            <person name="de Melo A.L.T.M."/>
            <person name="Pandolfi V."/>
            <person name="Bustamante F.O."/>
            <person name="Brasileiro-Vidal A.C."/>
            <person name="Benko-Iseppon A.M."/>
        </authorList>
    </citation>
    <scope>NUCLEOTIDE SEQUENCE [LARGE SCALE GENOMIC DNA]</scope>
    <source>
        <tissue evidence="2">Leaves</tissue>
    </source>
</reference>
<accession>A0ABU6XQI4</accession>
<feature type="compositionally biased region" description="Polar residues" evidence="1">
    <location>
        <begin position="113"/>
        <end position="133"/>
    </location>
</feature>
<name>A0ABU6XQI4_9FABA</name>